<dbReference type="InterPro" id="IPR028598">
    <property type="entry name" value="BOP1/Erb1"/>
</dbReference>
<dbReference type="GO" id="GO:0000463">
    <property type="term" value="P:maturation of LSU-rRNA from tricistronic rRNA transcript (SSU-rRNA, 5.8S rRNA, LSU-rRNA)"/>
    <property type="evidence" value="ECO:0007669"/>
    <property type="project" value="TreeGrafter"/>
</dbReference>
<dbReference type="Pfam" id="PF08145">
    <property type="entry name" value="BOP1NT"/>
    <property type="match status" value="1"/>
</dbReference>
<keyword evidence="3" id="KW-0698">rRNA processing</keyword>
<evidence type="ECO:0000256" key="7">
    <source>
        <dbReference type="SAM" id="MobiDB-lite"/>
    </source>
</evidence>
<dbReference type="PANTHER" id="PTHR17605:SF0">
    <property type="entry name" value="RIBOSOME BIOGENESIS PROTEIN BOP1"/>
    <property type="match status" value="1"/>
</dbReference>
<organism evidence="9 10">
    <name type="scientific">Theileria orientalis</name>
    <dbReference type="NCBI Taxonomy" id="68886"/>
    <lineage>
        <taxon>Eukaryota</taxon>
        <taxon>Sar</taxon>
        <taxon>Alveolata</taxon>
        <taxon>Apicomplexa</taxon>
        <taxon>Aconoidasida</taxon>
        <taxon>Piroplasmida</taxon>
        <taxon>Theileriidae</taxon>
        <taxon>Theileria</taxon>
    </lineage>
</organism>
<dbReference type="PANTHER" id="PTHR17605">
    <property type="entry name" value="RIBOSOME BIOGENESIS PROTEIN BOP1 BLOCK OF PROLIFERATION 1 PROTEIN"/>
    <property type="match status" value="1"/>
</dbReference>
<feature type="compositionally biased region" description="Polar residues" evidence="7">
    <location>
        <begin position="8"/>
        <end position="31"/>
    </location>
</feature>
<feature type="region of interest" description="Disordered" evidence="7">
    <location>
        <begin position="1"/>
        <end position="85"/>
    </location>
</feature>
<evidence type="ECO:0000256" key="4">
    <source>
        <dbReference type="ARBA" id="ARBA00022574"/>
    </source>
</evidence>
<evidence type="ECO:0000259" key="8">
    <source>
        <dbReference type="SMART" id="SM01035"/>
    </source>
</evidence>
<dbReference type="GO" id="GO:0070545">
    <property type="term" value="C:PeBoW complex"/>
    <property type="evidence" value="ECO:0007669"/>
    <property type="project" value="TreeGrafter"/>
</dbReference>
<name>A0A976M5A8_THEOR</name>
<feature type="compositionally biased region" description="Acidic residues" evidence="7">
    <location>
        <begin position="54"/>
        <end position="76"/>
    </location>
</feature>
<dbReference type="Proteomes" id="UP000244803">
    <property type="component" value="Chromosome 3"/>
</dbReference>
<keyword evidence="6" id="KW-0539">Nucleus</keyword>
<keyword evidence="4" id="KW-0853">WD repeat</keyword>
<evidence type="ECO:0000256" key="5">
    <source>
        <dbReference type="ARBA" id="ARBA00022737"/>
    </source>
</evidence>
<keyword evidence="5" id="KW-0677">Repeat</keyword>
<gene>
    <name evidence="9" type="ORF">MACJ_001958</name>
</gene>
<dbReference type="GO" id="GO:0030687">
    <property type="term" value="C:preribosome, large subunit precursor"/>
    <property type="evidence" value="ECO:0007669"/>
    <property type="project" value="TreeGrafter"/>
</dbReference>
<reference evidence="9" key="1">
    <citation type="submission" date="2022-07" db="EMBL/GenBank/DDBJ databases">
        <title>Evaluation of T. orientalis genome assembly methods using nanopore sequencing and analysis of variation between genomes.</title>
        <authorList>
            <person name="Yam J."/>
            <person name="Micallef M.L."/>
            <person name="Liu M."/>
            <person name="Djordjevic S.P."/>
            <person name="Bogema D.R."/>
            <person name="Jenkins C."/>
        </authorList>
    </citation>
    <scope>NUCLEOTIDE SEQUENCE</scope>
    <source>
        <strain evidence="9">Fish Creek</strain>
    </source>
</reference>
<dbReference type="SMART" id="SM01035">
    <property type="entry name" value="BOP1NT"/>
    <property type="match status" value="1"/>
</dbReference>
<feature type="domain" description="BOP1 N-terminal" evidence="8">
    <location>
        <begin position="89"/>
        <end position="357"/>
    </location>
</feature>
<dbReference type="GO" id="GO:0043021">
    <property type="term" value="F:ribonucleoprotein complex binding"/>
    <property type="evidence" value="ECO:0007669"/>
    <property type="project" value="TreeGrafter"/>
</dbReference>
<dbReference type="InterPro" id="IPR015943">
    <property type="entry name" value="WD40/YVTN_repeat-like_dom_sf"/>
</dbReference>
<evidence type="ECO:0000313" key="10">
    <source>
        <dbReference type="Proteomes" id="UP000244803"/>
    </source>
</evidence>
<keyword evidence="2" id="KW-0690">Ribosome biogenesis</keyword>
<dbReference type="SUPFAM" id="SSF50978">
    <property type="entry name" value="WD40 repeat-like"/>
    <property type="match status" value="1"/>
</dbReference>
<evidence type="ECO:0000313" key="9">
    <source>
        <dbReference type="EMBL" id="UKJ88714.2"/>
    </source>
</evidence>
<sequence length="692" mass="79966">MPKKRVKNNINNESESTYRQYDIETLSTRSNSRNDNKTRIKKYNKKNNFWNTKEDDEKDVESQDSDSLFDSDEAEGDVNRTGNVPIDWYNNEDHIGYTVEGKKLVKELDSTQLGQLIFNSDNPDSWRTIVDPKNNRTIRLSDEDLKIIRRIRKGMYPSETYDAEGLTIEFDNKDSSQPVSFELEPKARFLPSKWEAMKVAKLVKLIKSGKIYTSEQRRINEQKMLEEWEKVEDIWKDAIYDVDPTSAKRSSKHEIKPPKTALPTHSESYNPPEEYLFSEVEKKEWMDTEPHERDINYLPNKYNSLRAVPVYENLIVERFTRCLQLLMCPRAVKMKMNVDPDSLLPKLPSPSELGPFPKRESVEYRFEGLKKVSEYKTGRYLALATSERVHICDVLTGCAFVKLEFSGINDMLWHPKLPILVVAHESNVTILPLDLPNKSNSTEENQEESEYEKARKYLSMPSDKNNWKVYNKGEHEGISIQHPHAVRNMAVHPGGNYIVCVSPESVESINQCVLHCIPKKSSMRLGNKISNNRIKLAMFHPSEPKLIVAFTRNIRVYNLSTTGSNDKLNDESKFTGVELPVSMDTNGTYLVTGDEEGKLTIYDQEISSFPYKTFSFENEKVVKVQLHKKLPLALVAYRKSIKCFHISTNKDGEIMFVPLNELKIEGTLSDCNWHSKEPWLYTSTNKKGLLWV</sequence>
<dbReference type="AlphaFoldDB" id="A0A976M5A8"/>
<dbReference type="OrthoDB" id="5571054at2759"/>
<feature type="region of interest" description="Disordered" evidence="7">
    <location>
        <begin position="248"/>
        <end position="268"/>
    </location>
</feature>
<dbReference type="InterPro" id="IPR012953">
    <property type="entry name" value="BOP1_N_dom"/>
</dbReference>
<protein>
    <recommendedName>
        <fullName evidence="8">BOP1 N-terminal domain-containing protein</fullName>
    </recommendedName>
</protein>
<dbReference type="Gene3D" id="2.130.10.10">
    <property type="entry name" value="YVTN repeat-like/Quinoprotein amine dehydrogenase"/>
    <property type="match status" value="1"/>
</dbReference>
<comment type="subcellular location">
    <subcellularLocation>
        <location evidence="1">Nucleus</location>
        <location evidence="1">Nucleolus</location>
    </subcellularLocation>
</comment>
<proteinExistence type="predicted"/>
<evidence type="ECO:0000256" key="1">
    <source>
        <dbReference type="ARBA" id="ARBA00004604"/>
    </source>
</evidence>
<evidence type="ECO:0000256" key="3">
    <source>
        <dbReference type="ARBA" id="ARBA00022552"/>
    </source>
</evidence>
<accession>A0A976M5A8</accession>
<evidence type="ECO:0000256" key="2">
    <source>
        <dbReference type="ARBA" id="ARBA00022517"/>
    </source>
</evidence>
<dbReference type="InterPro" id="IPR036322">
    <property type="entry name" value="WD40_repeat_dom_sf"/>
</dbReference>
<evidence type="ECO:0000256" key="6">
    <source>
        <dbReference type="ARBA" id="ARBA00023242"/>
    </source>
</evidence>
<dbReference type="EMBL" id="CP056066">
    <property type="protein sequence ID" value="UKJ88714.2"/>
    <property type="molecule type" value="Genomic_DNA"/>
</dbReference>